<evidence type="ECO:0000313" key="6">
    <source>
        <dbReference type="Proteomes" id="UP000224567"/>
    </source>
</evidence>
<dbReference type="GO" id="GO:0005948">
    <property type="term" value="C:acetolactate synthase complex"/>
    <property type="evidence" value="ECO:0007669"/>
    <property type="project" value="TreeGrafter"/>
</dbReference>
<dbReference type="SUPFAM" id="SSF52467">
    <property type="entry name" value="DHS-like NAD/FAD-binding domain"/>
    <property type="match status" value="1"/>
</dbReference>
<sequence length="259" mass="29072">MHTPTLNPKCSQQNSDLLLAFGVRFDDHVAGKLETFASRAKIVHIDIDSKEIGKNKQPYVSICTDIKFALQWLNSILNQKKAALKLNFSPWRKELTEQKLKYPLKYNFFGRAIPPKYAIQVLDELTNGNAIITSGAGQHQMWSAQYYKYKKPMQLLASSEFGAMGFGLPSAIGAVLVVDIDGDGSFMMNVQEFTTITVDSLSVKMMIINNLHLGMAIQWEDRFCKANRADSYLGNPSNKLHMLKFAEACDISASRVTHE</sequence>
<dbReference type="OrthoDB" id="1705708at2759"/>
<dbReference type="InterPro" id="IPR011766">
    <property type="entry name" value="TPP_enzyme_TPP-bd"/>
</dbReference>
<evidence type="ECO:0000259" key="4">
    <source>
        <dbReference type="Pfam" id="PF02775"/>
    </source>
</evidence>
<dbReference type="Pfam" id="PF02775">
    <property type="entry name" value="TPP_enzyme_C"/>
    <property type="match status" value="1"/>
</dbReference>
<dbReference type="STRING" id="33114.A0A2G2WJE8"/>
<evidence type="ECO:0000313" key="5">
    <source>
        <dbReference type="EMBL" id="PHT45351.1"/>
    </source>
</evidence>
<dbReference type="PANTHER" id="PTHR18968:SF160">
    <property type="entry name" value="ACETOLACTATE SYNTHASE"/>
    <property type="match status" value="1"/>
</dbReference>
<gene>
    <name evidence="5" type="ORF">CQW23_14509</name>
</gene>
<dbReference type="GO" id="GO:0030976">
    <property type="term" value="F:thiamine pyrophosphate binding"/>
    <property type="evidence" value="ECO:0007669"/>
    <property type="project" value="InterPro"/>
</dbReference>
<comment type="similarity">
    <text evidence="1">Belongs to the TPP enzyme family.</text>
</comment>
<organism evidence="5 6">
    <name type="scientific">Capsicum baccatum</name>
    <name type="common">Peruvian pepper</name>
    <dbReference type="NCBI Taxonomy" id="33114"/>
    <lineage>
        <taxon>Eukaryota</taxon>
        <taxon>Viridiplantae</taxon>
        <taxon>Streptophyta</taxon>
        <taxon>Embryophyta</taxon>
        <taxon>Tracheophyta</taxon>
        <taxon>Spermatophyta</taxon>
        <taxon>Magnoliopsida</taxon>
        <taxon>eudicotyledons</taxon>
        <taxon>Gunneridae</taxon>
        <taxon>Pentapetalae</taxon>
        <taxon>asterids</taxon>
        <taxon>lamiids</taxon>
        <taxon>Solanales</taxon>
        <taxon>Solanaceae</taxon>
        <taxon>Solanoideae</taxon>
        <taxon>Capsiceae</taxon>
        <taxon>Capsicum</taxon>
    </lineage>
</organism>
<dbReference type="Pfam" id="PF00205">
    <property type="entry name" value="TPP_enzyme_M"/>
    <property type="match status" value="1"/>
</dbReference>
<dbReference type="SUPFAM" id="SSF52518">
    <property type="entry name" value="Thiamin diphosphate-binding fold (THDP-binding)"/>
    <property type="match status" value="1"/>
</dbReference>
<keyword evidence="6" id="KW-1185">Reference proteome</keyword>
<dbReference type="Gene3D" id="3.40.50.970">
    <property type="match status" value="1"/>
</dbReference>
<dbReference type="GO" id="GO:0009099">
    <property type="term" value="P:L-valine biosynthetic process"/>
    <property type="evidence" value="ECO:0007669"/>
    <property type="project" value="TreeGrafter"/>
</dbReference>
<feature type="domain" description="Thiamine pyrophosphate enzyme TPP-binding" evidence="4">
    <location>
        <begin position="135"/>
        <end position="257"/>
    </location>
</feature>
<dbReference type="AlphaFoldDB" id="A0A2G2WJE8"/>
<dbReference type="GO" id="GO:0050660">
    <property type="term" value="F:flavin adenine dinucleotide binding"/>
    <property type="evidence" value="ECO:0007669"/>
    <property type="project" value="TreeGrafter"/>
</dbReference>
<protein>
    <submittedName>
        <fullName evidence="5">Acetolactate synthase 1, chloroplastic</fullName>
    </submittedName>
</protein>
<dbReference type="InterPro" id="IPR012000">
    <property type="entry name" value="Thiamin_PyroP_enz_cen_dom"/>
</dbReference>
<proteinExistence type="inferred from homology"/>
<dbReference type="Proteomes" id="UP000224567">
    <property type="component" value="Unassembled WGS sequence"/>
</dbReference>
<evidence type="ECO:0000256" key="2">
    <source>
        <dbReference type="ARBA" id="ARBA00023052"/>
    </source>
</evidence>
<dbReference type="PANTHER" id="PTHR18968">
    <property type="entry name" value="THIAMINE PYROPHOSPHATE ENZYMES"/>
    <property type="match status" value="1"/>
</dbReference>
<dbReference type="Gene3D" id="3.40.50.1220">
    <property type="entry name" value="TPP-binding domain"/>
    <property type="match status" value="1"/>
</dbReference>
<dbReference type="InterPro" id="IPR045229">
    <property type="entry name" value="TPP_enz"/>
</dbReference>
<accession>A0A2G2WJE8</accession>
<feature type="domain" description="Thiamine pyrophosphate enzyme central" evidence="3">
    <location>
        <begin position="13"/>
        <end position="72"/>
    </location>
</feature>
<name>A0A2G2WJE8_CAPBA</name>
<dbReference type="GO" id="GO:0009097">
    <property type="term" value="P:isoleucine biosynthetic process"/>
    <property type="evidence" value="ECO:0007669"/>
    <property type="project" value="TreeGrafter"/>
</dbReference>
<comment type="caution">
    <text evidence="5">The sequence shown here is derived from an EMBL/GenBank/DDBJ whole genome shotgun (WGS) entry which is preliminary data.</text>
</comment>
<reference evidence="6" key="2">
    <citation type="journal article" date="2017" name="J. Anim. Genet.">
        <title>Multiple reference genome sequences of hot pepper reveal the massive evolution of plant disease resistance genes by retroduplication.</title>
        <authorList>
            <person name="Kim S."/>
            <person name="Park J."/>
            <person name="Yeom S.-I."/>
            <person name="Kim Y.-M."/>
            <person name="Seo E."/>
            <person name="Kim K.-T."/>
            <person name="Kim M.-S."/>
            <person name="Lee J.M."/>
            <person name="Cheong K."/>
            <person name="Shin H.-S."/>
            <person name="Kim S.-B."/>
            <person name="Han K."/>
            <person name="Lee J."/>
            <person name="Park M."/>
            <person name="Lee H.-A."/>
            <person name="Lee H.-Y."/>
            <person name="Lee Y."/>
            <person name="Oh S."/>
            <person name="Lee J.H."/>
            <person name="Choi E."/>
            <person name="Choi E."/>
            <person name="Lee S.E."/>
            <person name="Jeon J."/>
            <person name="Kim H."/>
            <person name="Choi G."/>
            <person name="Song H."/>
            <person name="Lee J."/>
            <person name="Lee S.-C."/>
            <person name="Kwon J.-K."/>
            <person name="Lee H.-Y."/>
            <person name="Koo N."/>
            <person name="Hong Y."/>
            <person name="Kim R.W."/>
            <person name="Kang W.-H."/>
            <person name="Huh J.H."/>
            <person name="Kang B.-C."/>
            <person name="Yang T.-J."/>
            <person name="Lee Y.-H."/>
            <person name="Bennetzen J.L."/>
            <person name="Choi D."/>
        </authorList>
    </citation>
    <scope>NUCLEOTIDE SEQUENCE [LARGE SCALE GENOMIC DNA]</scope>
    <source>
        <strain evidence="6">cv. PBC81</strain>
    </source>
</reference>
<dbReference type="GO" id="GO:0003984">
    <property type="term" value="F:acetolactate synthase activity"/>
    <property type="evidence" value="ECO:0007669"/>
    <property type="project" value="TreeGrafter"/>
</dbReference>
<dbReference type="InterPro" id="IPR029035">
    <property type="entry name" value="DHS-like_NAD/FAD-binding_dom"/>
</dbReference>
<evidence type="ECO:0000259" key="3">
    <source>
        <dbReference type="Pfam" id="PF00205"/>
    </source>
</evidence>
<reference evidence="5 6" key="1">
    <citation type="journal article" date="2017" name="Genome Biol.">
        <title>New reference genome sequences of hot pepper reveal the massive evolution of plant disease-resistance genes by retroduplication.</title>
        <authorList>
            <person name="Kim S."/>
            <person name="Park J."/>
            <person name="Yeom S.I."/>
            <person name="Kim Y.M."/>
            <person name="Seo E."/>
            <person name="Kim K.T."/>
            <person name="Kim M.S."/>
            <person name="Lee J.M."/>
            <person name="Cheong K."/>
            <person name="Shin H.S."/>
            <person name="Kim S.B."/>
            <person name="Han K."/>
            <person name="Lee J."/>
            <person name="Park M."/>
            <person name="Lee H.A."/>
            <person name="Lee H.Y."/>
            <person name="Lee Y."/>
            <person name="Oh S."/>
            <person name="Lee J.H."/>
            <person name="Choi E."/>
            <person name="Choi E."/>
            <person name="Lee S.E."/>
            <person name="Jeon J."/>
            <person name="Kim H."/>
            <person name="Choi G."/>
            <person name="Song H."/>
            <person name="Lee J."/>
            <person name="Lee S.C."/>
            <person name="Kwon J.K."/>
            <person name="Lee H.Y."/>
            <person name="Koo N."/>
            <person name="Hong Y."/>
            <person name="Kim R.W."/>
            <person name="Kang W.H."/>
            <person name="Huh J.H."/>
            <person name="Kang B.C."/>
            <person name="Yang T.J."/>
            <person name="Lee Y.H."/>
            <person name="Bennetzen J.L."/>
            <person name="Choi D."/>
        </authorList>
    </citation>
    <scope>NUCLEOTIDE SEQUENCE [LARGE SCALE GENOMIC DNA]</scope>
    <source>
        <strain evidence="6">cv. PBC81</strain>
    </source>
</reference>
<keyword evidence="2" id="KW-0786">Thiamine pyrophosphate</keyword>
<evidence type="ECO:0000256" key="1">
    <source>
        <dbReference type="ARBA" id="ARBA00007812"/>
    </source>
</evidence>
<dbReference type="InterPro" id="IPR029061">
    <property type="entry name" value="THDP-binding"/>
</dbReference>
<dbReference type="GO" id="GO:0000287">
    <property type="term" value="F:magnesium ion binding"/>
    <property type="evidence" value="ECO:0007669"/>
    <property type="project" value="InterPro"/>
</dbReference>
<dbReference type="EMBL" id="MLFT02000006">
    <property type="protein sequence ID" value="PHT45351.1"/>
    <property type="molecule type" value="Genomic_DNA"/>
</dbReference>